<keyword evidence="4" id="KW-1185">Reference proteome</keyword>
<keyword evidence="2" id="KW-1133">Transmembrane helix</keyword>
<dbReference type="RefSeq" id="WP_309831344.1">
    <property type="nucleotide sequence ID" value="NZ_JAVIZX010000001.1"/>
</dbReference>
<dbReference type="Proteomes" id="UP001267710">
    <property type="component" value="Unassembled WGS sequence"/>
</dbReference>
<dbReference type="EMBL" id="JAVIZX010000001">
    <property type="protein sequence ID" value="MDR6216151.1"/>
    <property type="molecule type" value="Genomic_DNA"/>
</dbReference>
<evidence type="ECO:0000256" key="2">
    <source>
        <dbReference type="SAM" id="Phobius"/>
    </source>
</evidence>
<evidence type="ECO:0000313" key="3">
    <source>
        <dbReference type="EMBL" id="MDR6216151.1"/>
    </source>
</evidence>
<name>A0ABU1IFZ9_9BURK</name>
<feature type="coiled-coil region" evidence="1">
    <location>
        <begin position="51"/>
        <end position="85"/>
    </location>
</feature>
<keyword evidence="1" id="KW-0175">Coiled coil</keyword>
<accession>A0ABU1IFZ9</accession>
<keyword evidence="2" id="KW-0472">Membrane</keyword>
<evidence type="ECO:0000256" key="1">
    <source>
        <dbReference type="SAM" id="Coils"/>
    </source>
</evidence>
<feature type="transmembrane region" description="Helical" evidence="2">
    <location>
        <begin position="12"/>
        <end position="29"/>
    </location>
</feature>
<evidence type="ECO:0000313" key="4">
    <source>
        <dbReference type="Proteomes" id="UP001267710"/>
    </source>
</evidence>
<comment type="caution">
    <text evidence="3">The sequence shown here is derived from an EMBL/GenBank/DDBJ whole genome shotgun (WGS) entry which is preliminary data.</text>
</comment>
<organism evidence="3 4">
    <name type="scientific">Paracidovorax wautersii</name>
    <dbReference type="NCBI Taxonomy" id="1177982"/>
    <lineage>
        <taxon>Bacteria</taxon>
        <taxon>Pseudomonadati</taxon>
        <taxon>Pseudomonadota</taxon>
        <taxon>Betaproteobacteria</taxon>
        <taxon>Burkholderiales</taxon>
        <taxon>Comamonadaceae</taxon>
        <taxon>Paracidovorax</taxon>
    </lineage>
</organism>
<keyword evidence="2" id="KW-0812">Transmembrane</keyword>
<protein>
    <submittedName>
        <fullName evidence="3">RNA-binding protein</fullName>
    </submittedName>
</protein>
<proteinExistence type="predicted"/>
<gene>
    <name evidence="3" type="ORF">QE399_003840</name>
</gene>
<reference evidence="3 4" key="1">
    <citation type="submission" date="2023-08" db="EMBL/GenBank/DDBJ databases">
        <title>Functional and genomic diversity of the sorghum phyllosphere microbiome.</title>
        <authorList>
            <person name="Shade A."/>
        </authorList>
    </citation>
    <scope>NUCLEOTIDE SEQUENCE [LARGE SCALE GENOMIC DNA]</scope>
    <source>
        <strain evidence="3 4">SORGH_AS_0335</strain>
    </source>
</reference>
<sequence length="93" mass="10250">MKFDPTVSTGTIIQTLVFIIGVATAYGGYREDQVKQDGRIAQVEVLADKDRETTKDALKEIKTQVADLQKSNQEIKESLAILRGRAAEPGSRK</sequence>